<keyword evidence="2" id="KW-0238">DNA-binding</keyword>
<organism evidence="5 6">
    <name type="scientific">Chryseosolibacter histidini</name>
    <dbReference type="NCBI Taxonomy" id="2782349"/>
    <lineage>
        <taxon>Bacteria</taxon>
        <taxon>Pseudomonadati</taxon>
        <taxon>Bacteroidota</taxon>
        <taxon>Cytophagia</taxon>
        <taxon>Cytophagales</taxon>
        <taxon>Chryseotaleaceae</taxon>
        <taxon>Chryseosolibacter</taxon>
    </lineage>
</organism>
<evidence type="ECO:0000256" key="3">
    <source>
        <dbReference type="ARBA" id="ARBA00023163"/>
    </source>
</evidence>
<keyword evidence="3" id="KW-0804">Transcription</keyword>
<dbReference type="RefSeq" id="WP_254161202.1">
    <property type="nucleotide sequence ID" value="NZ_JAHESF010000003.1"/>
</dbReference>
<dbReference type="GO" id="GO:0000976">
    <property type="term" value="F:transcription cis-regulatory region binding"/>
    <property type="evidence" value="ECO:0007669"/>
    <property type="project" value="TreeGrafter"/>
</dbReference>
<evidence type="ECO:0000256" key="1">
    <source>
        <dbReference type="ARBA" id="ARBA00023015"/>
    </source>
</evidence>
<dbReference type="Pfam" id="PF12625">
    <property type="entry name" value="Arabinose_bd"/>
    <property type="match status" value="1"/>
</dbReference>
<dbReference type="AlphaFoldDB" id="A0AAP2DJJ0"/>
<keyword evidence="1" id="KW-0805">Transcription regulation</keyword>
<accession>A0AAP2DJJ0</accession>
<dbReference type="Proteomes" id="UP001319200">
    <property type="component" value="Unassembled WGS sequence"/>
</dbReference>
<dbReference type="Pfam" id="PF12833">
    <property type="entry name" value="HTH_18"/>
    <property type="match status" value="1"/>
</dbReference>
<reference evidence="5 6" key="1">
    <citation type="submission" date="2021-05" db="EMBL/GenBank/DDBJ databases">
        <title>A Polyphasic approach of four new species of the genus Ohtaekwangia: Ohtaekwangia histidinii sp. nov., Ohtaekwangia cretensis sp. nov., Ohtaekwangia indiensis sp. nov., Ohtaekwangia reichenbachii sp. nov. from diverse environment.</title>
        <authorList>
            <person name="Octaviana S."/>
        </authorList>
    </citation>
    <scope>NUCLEOTIDE SEQUENCE [LARGE SCALE GENOMIC DNA]</scope>
    <source>
        <strain evidence="5 6">PWU4</strain>
    </source>
</reference>
<sequence length="338" mass="38325">MEEYRKQFVLNMLAYAVQRYLAPDQLCRMSGLDFKLLKGRSGPAITPMQLNDLWRNAVHLSHDAAFGLHFGESLQLSALGAVGQIIQSSRTVGEALTLAAQSIHLITDLFSMNVTRANKIISIRFIPNESASVANPDAFRQMMELFMVFTIHELDGLIFEKTAPAKVRFPLNDSVDVKEYERVLRCKPRHSQDEWGMEFKDVFWDEAIITANHELQRLLLEMTHSSSVASQKEPPLSERIVNYLTANAYLGIASLEEIAANFNTSARTLQRKLQEEGVSFQQLADSVRKTIALQYLSAGNHPLKEVSYILGYNELSAFTRAFKRWTGTTPFDYQKNKQ</sequence>
<dbReference type="Gene3D" id="1.10.10.60">
    <property type="entry name" value="Homeodomain-like"/>
    <property type="match status" value="1"/>
</dbReference>
<gene>
    <name evidence="5" type="ORF">KK083_04705</name>
</gene>
<dbReference type="GO" id="GO:0003700">
    <property type="term" value="F:DNA-binding transcription factor activity"/>
    <property type="evidence" value="ECO:0007669"/>
    <property type="project" value="InterPro"/>
</dbReference>
<dbReference type="InterPro" id="IPR009057">
    <property type="entry name" value="Homeodomain-like_sf"/>
</dbReference>
<feature type="domain" description="HTH araC/xylS-type" evidence="4">
    <location>
        <begin position="238"/>
        <end position="336"/>
    </location>
</feature>
<dbReference type="GO" id="GO:0005829">
    <property type="term" value="C:cytosol"/>
    <property type="evidence" value="ECO:0007669"/>
    <property type="project" value="TreeGrafter"/>
</dbReference>
<evidence type="ECO:0000313" key="6">
    <source>
        <dbReference type="Proteomes" id="UP001319200"/>
    </source>
</evidence>
<evidence type="ECO:0000313" key="5">
    <source>
        <dbReference type="EMBL" id="MBT1696162.1"/>
    </source>
</evidence>
<dbReference type="PROSITE" id="PS01124">
    <property type="entry name" value="HTH_ARAC_FAMILY_2"/>
    <property type="match status" value="1"/>
</dbReference>
<dbReference type="EMBL" id="JAHESF010000003">
    <property type="protein sequence ID" value="MBT1696162.1"/>
    <property type="molecule type" value="Genomic_DNA"/>
</dbReference>
<evidence type="ECO:0000256" key="2">
    <source>
        <dbReference type="ARBA" id="ARBA00023125"/>
    </source>
</evidence>
<evidence type="ECO:0000259" key="4">
    <source>
        <dbReference type="PROSITE" id="PS01124"/>
    </source>
</evidence>
<comment type="caution">
    <text evidence="5">The sequence shown here is derived from an EMBL/GenBank/DDBJ whole genome shotgun (WGS) entry which is preliminary data.</text>
</comment>
<proteinExistence type="predicted"/>
<dbReference type="SUPFAM" id="SSF46689">
    <property type="entry name" value="Homeodomain-like"/>
    <property type="match status" value="1"/>
</dbReference>
<protein>
    <submittedName>
        <fullName evidence="5">AraC family transcriptional regulator</fullName>
    </submittedName>
</protein>
<dbReference type="InterPro" id="IPR032687">
    <property type="entry name" value="AraC-type_N"/>
</dbReference>
<dbReference type="InterPro" id="IPR018060">
    <property type="entry name" value="HTH_AraC"/>
</dbReference>
<keyword evidence="6" id="KW-1185">Reference proteome</keyword>
<dbReference type="PANTHER" id="PTHR47894:SF1">
    <property type="entry name" value="HTH-TYPE TRANSCRIPTIONAL REGULATOR VQSM"/>
    <property type="match status" value="1"/>
</dbReference>
<dbReference type="SMART" id="SM00342">
    <property type="entry name" value="HTH_ARAC"/>
    <property type="match status" value="1"/>
</dbReference>
<name>A0AAP2DJJ0_9BACT</name>
<dbReference type="PANTHER" id="PTHR47894">
    <property type="entry name" value="HTH-TYPE TRANSCRIPTIONAL REGULATOR GADX"/>
    <property type="match status" value="1"/>
</dbReference>